<keyword evidence="7" id="KW-1185">Reference proteome</keyword>
<evidence type="ECO:0000256" key="1">
    <source>
        <dbReference type="ARBA" id="ARBA00004123"/>
    </source>
</evidence>
<organism evidence="6 7">
    <name type="scientific">Solanum verrucosum</name>
    <dbReference type="NCBI Taxonomy" id="315347"/>
    <lineage>
        <taxon>Eukaryota</taxon>
        <taxon>Viridiplantae</taxon>
        <taxon>Streptophyta</taxon>
        <taxon>Embryophyta</taxon>
        <taxon>Tracheophyta</taxon>
        <taxon>Spermatophyta</taxon>
        <taxon>Magnoliopsida</taxon>
        <taxon>eudicotyledons</taxon>
        <taxon>Gunneridae</taxon>
        <taxon>Pentapetalae</taxon>
        <taxon>asterids</taxon>
        <taxon>lamiids</taxon>
        <taxon>Solanales</taxon>
        <taxon>Solanaceae</taxon>
        <taxon>Solanoideae</taxon>
        <taxon>Solaneae</taxon>
        <taxon>Solanum</taxon>
    </lineage>
</organism>
<dbReference type="FunFam" id="3.40.1340.10:FF:000001">
    <property type="entry name" value="DNA-directed RNA polymerases I, II, and III subunit RPABC1"/>
    <property type="match status" value="1"/>
</dbReference>
<dbReference type="Pfam" id="PF01191">
    <property type="entry name" value="RNA_pol_Rpb5_C"/>
    <property type="match status" value="1"/>
</dbReference>
<dbReference type="InterPro" id="IPR035913">
    <property type="entry name" value="RPB5-like_sf"/>
</dbReference>
<dbReference type="InterPro" id="IPR000783">
    <property type="entry name" value="RNA_pol_subH/Rpb5_C"/>
</dbReference>
<dbReference type="SUPFAM" id="SSF53036">
    <property type="entry name" value="Eukaryotic RPB5 N-terminal domain"/>
    <property type="match status" value="1"/>
</dbReference>
<dbReference type="GO" id="GO:0005634">
    <property type="term" value="C:nucleus"/>
    <property type="evidence" value="ECO:0007669"/>
    <property type="project" value="UniProtKB-SubCell"/>
</dbReference>
<dbReference type="EMBL" id="CP133615">
    <property type="protein sequence ID" value="WMV24027.1"/>
    <property type="molecule type" value="Genomic_DNA"/>
</dbReference>
<accession>A0AAF0QHX0</accession>
<feature type="domain" description="RNA polymerase subunit H/Rpb5 C-terminal" evidence="4">
    <location>
        <begin position="154"/>
        <end position="186"/>
    </location>
</feature>
<evidence type="ECO:0000256" key="3">
    <source>
        <dbReference type="ARBA" id="ARBA00025765"/>
    </source>
</evidence>
<feature type="domain" description="RNA polymerase Rpb5 N-terminal" evidence="5">
    <location>
        <begin position="29"/>
        <end position="111"/>
    </location>
</feature>
<comment type="subcellular location">
    <subcellularLocation>
        <location evidence="1">Nucleus</location>
    </subcellularLocation>
</comment>
<evidence type="ECO:0000259" key="4">
    <source>
        <dbReference type="Pfam" id="PF01191"/>
    </source>
</evidence>
<dbReference type="PANTHER" id="PTHR10535:SF2">
    <property type="entry name" value="DNA-DIRECTED RNA POLYMERASE V SUBUNIT 5A"/>
    <property type="match status" value="1"/>
</dbReference>
<dbReference type="Pfam" id="PF03871">
    <property type="entry name" value="RNA_pol_Rpb5_N"/>
    <property type="match status" value="1"/>
</dbReference>
<dbReference type="InterPro" id="IPR005571">
    <property type="entry name" value="RNA_pol_Rpb5_N"/>
</dbReference>
<dbReference type="GO" id="GO:0006366">
    <property type="term" value="P:transcription by RNA polymerase II"/>
    <property type="evidence" value="ECO:0007669"/>
    <property type="project" value="TreeGrafter"/>
</dbReference>
<dbReference type="GO" id="GO:0006362">
    <property type="term" value="P:transcription elongation by RNA polymerase I"/>
    <property type="evidence" value="ECO:0007669"/>
    <property type="project" value="TreeGrafter"/>
</dbReference>
<keyword evidence="2" id="KW-0539">Nucleus</keyword>
<dbReference type="Gene3D" id="3.40.1340.10">
    <property type="entry name" value="RNA polymerase, Rpb5, N-terminal domain"/>
    <property type="match status" value="1"/>
</dbReference>
<dbReference type="Proteomes" id="UP001234989">
    <property type="component" value="Chromosome 4"/>
</dbReference>
<name>A0AAF0QHX0_SOLVR</name>
<evidence type="ECO:0000259" key="5">
    <source>
        <dbReference type="Pfam" id="PF03871"/>
    </source>
</evidence>
<evidence type="ECO:0000256" key="2">
    <source>
        <dbReference type="ARBA" id="ARBA00023242"/>
    </source>
</evidence>
<dbReference type="SUPFAM" id="SSF55287">
    <property type="entry name" value="RPB5-like RNA polymerase subunit"/>
    <property type="match status" value="1"/>
</dbReference>
<dbReference type="PANTHER" id="PTHR10535">
    <property type="entry name" value="DNA-DIRECTED RNA POLYMERASES I, II, AND III SUBUNIT RPABC1"/>
    <property type="match status" value="1"/>
</dbReference>
<evidence type="ECO:0000313" key="7">
    <source>
        <dbReference type="Proteomes" id="UP001234989"/>
    </source>
</evidence>
<dbReference type="GO" id="GO:0042797">
    <property type="term" value="P:tRNA transcription by RNA polymerase III"/>
    <property type="evidence" value="ECO:0007669"/>
    <property type="project" value="TreeGrafter"/>
</dbReference>
<evidence type="ECO:0000313" key="6">
    <source>
        <dbReference type="EMBL" id="WMV24027.1"/>
    </source>
</evidence>
<dbReference type="GO" id="GO:0003899">
    <property type="term" value="F:DNA-directed RNA polymerase activity"/>
    <property type="evidence" value="ECO:0007669"/>
    <property type="project" value="InterPro"/>
</dbReference>
<gene>
    <name evidence="6" type="ORF">MTR67_017412</name>
</gene>
<proteinExistence type="inferred from homology"/>
<sequence length="273" mass="31155">MDLNGLAMDVDGNNLGTCLASFVDDGTVESHRYFLARRTILEMLKDRGFAIPNSEIDTTLQEFREKYGQTPDVERLRVSAMHRNDLTNKVLVIFCGPNAVKVNVIRSILTQIMNKESLSRLILVIQNQMTNPAMKAVELFSFKVEIFQITDLLVNITKHVLKPRHELLTDTEKEKLLKKYNLEEKQSLFFGTDAQHHTQCSLSEVWGGDMDHTLSYGGKENAFDGVDNPEENNNVENNRFNEMLRDAFGMFPGVQSEPNDEAKRFYEELTEAS</sequence>
<comment type="similarity">
    <text evidence="3">Belongs to the archaeal Rpo5/eukaryotic RPB5 RNA polymerase subunit family.</text>
</comment>
<protein>
    <submittedName>
        <fullName evidence="6">Uncharacterized protein</fullName>
    </submittedName>
</protein>
<dbReference type="GO" id="GO:0003677">
    <property type="term" value="F:DNA binding"/>
    <property type="evidence" value="ECO:0007669"/>
    <property type="project" value="InterPro"/>
</dbReference>
<dbReference type="InterPro" id="IPR036710">
    <property type="entry name" value="RNA_pol_Rpb5_N_sf"/>
</dbReference>
<dbReference type="AlphaFoldDB" id="A0AAF0QHX0"/>
<dbReference type="InterPro" id="IPR014381">
    <property type="entry name" value="Arch_Rpo5/euc_Rpb5"/>
</dbReference>
<dbReference type="Gene3D" id="3.90.940.20">
    <property type="entry name" value="RPB5-like RNA polymerase subunit"/>
    <property type="match status" value="1"/>
</dbReference>
<reference evidence="6" key="1">
    <citation type="submission" date="2023-08" db="EMBL/GenBank/DDBJ databases">
        <title>A de novo genome assembly of Solanum verrucosum Schlechtendal, a Mexican diploid species geographically isolated from the other diploid A-genome species in potato relatives.</title>
        <authorList>
            <person name="Hosaka K."/>
        </authorList>
    </citation>
    <scope>NUCLEOTIDE SEQUENCE</scope>
    <source>
        <tissue evidence="6">Young leaves</tissue>
    </source>
</reference>